<feature type="compositionally biased region" description="Basic and acidic residues" evidence="1">
    <location>
        <begin position="101"/>
        <end position="111"/>
    </location>
</feature>
<reference evidence="3" key="2">
    <citation type="submission" date="2020-05" db="UniProtKB">
        <authorList>
            <consortium name="EnsemblMetazoa"/>
        </authorList>
    </citation>
    <scope>IDENTIFICATION</scope>
</reference>
<gene>
    <name evidence="2" type="ORF">ZHAS_00013120</name>
</gene>
<feature type="region of interest" description="Disordered" evidence="1">
    <location>
        <begin position="81"/>
        <end position="117"/>
    </location>
</feature>
<keyword evidence="4" id="KW-1185">Reference proteome</keyword>
<evidence type="ECO:0000313" key="4">
    <source>
        <dbReference type="Proteomes" id="UP000030765"/>
    </source>
</evidence>
<reference evidence="2 4" key="1">
    <citation type="journal article" date="2014" name="BMC Genomics">
        <title>Genome sequence of Anopheles sinensis provides insight into genetics basis of mosquito competence for malaria parasites.</title>
        <authorList>
            <person name="Zhou D."/>
            <person name="Zhang D."/>
            <person name="Ding G."/>
            <person name="Shi L."/>
            <person name="Hou Q."/>
            <person name="Ye Y."/>
            <person name="Xu Y."/>
            <person name="Zhou H."/>
            <person name="Xiong C."/>
            <person name="Li S."/>
            <person name="Yu J."/>
            <person name="Hong S."/>
            <person name="Yu X."/>
            <person name="Zou P."/>
            <person name="Chen C."/>
            <person name="Chang X."/>
            <person name="Wang W."/>
            <person name="Lv Y."/>
            <person name="Sun Y."/>
            <person name="Ma L."/>
            <person name="Shen B."/>
            <person name="Zhu C."/>
        </authorList>
    </citation>
    <scope>NUCLEOTIDE SEQUENCE [LARGE SCALE GENOMIC DNA]</scope>
</reference>
<feature type="region of interest" description="Disordered" evidence="1">
    <location>
        <begin position="12"/>
        <end position="35"/>
    </location>
</feature>
<accession>A0A084W4L9</accession>
<dbReference type="VEuPathDB" id="VectorBase:ASIC013120"/>
<dbReference type="EMBL" id="KE525299">
    <property type="protein sequence ID" value="KFB45163.1"/>
    <property type="molecule type" value="Genomic_DNA"/>
</dbReference>
<protein>
    <submittedName>
        <fullName evidence="2 3">Uncharacterized protein</fullName>
    </submittedName>
</protein>
<evidence type="ECO:0000313" key="3">
    <source>
        <dbReference type="EnsemblMetazoa" id="ASIC013120-PA"/>
    </source>
</evidence>
<dbReference type="Proteomes" id="UP000030765">
    <property type="component" value="Unassembled WGS sequence"/>
</dbReference>
<organism evidence="2">
    <name type="scientific">Anopheles sinensis</name>
    <name type="common">Mosquito</name>
    <dbReference type="NCBI Taxonomy" id="74873"/>
    <lineage>
        <taxon>Eukaryota</taxon>
        <taxon>Metazoa</taxon>
        <taxon>Ecdysozoa</taxon>
        <taxon>Arthropoda</taxon>
        <taxon>Hexapoda</taxon>
        <taxon>Insecta</taxon>
        <taxon>Pterygota</taxon>
        <taxon>Neoptera</taxon>
        <taxon>Endopterygota</taxon>
        <taxon>Diptera</taxon>
        <taxon>Nematocera</taxon>
        <taxon>Culicoidea</taxon>
        <taxon>Culicidae</taxon>
        <taxon>Anophelinae</taxon>
        <taxon>Anopheles</taxon>
    </lineage>
</organism>
<proteinExistence type="predicted"/>
<feature type="compositionally biased region" description="Polar residues" evidence="1">
    <location>
        <begin position="81"/>
        <end position="98"/>
    </location>
</feature>
<sequence>MVSMMCVSRLPRARRGVRGGRTKSGPLASARRRDGGKGIVGIKYTKYGIGFGEKAGRIRQEESHPVWNGWRKQTALHPHISNLSSSNFASERNTSQGYRDSGGRGRAEERGNGNFFL</sequence>
<evidence type="ECO:0000313" key="2">
    <source>
        <dbReference type="EMBL" id="KFB45163.1"/>
    </source>
</evidence>
<evidence type="ECO:0000256" key="1">
    <source>
        <dbReference type="SAM" id="MobiDB-lite"/>
    </source>
</evidence>
<dbReference type="AlphaFoldDB" id="A0A084W4L9"/>
<dbReference type="EMBL" id="ATLV01020346">
    <property type="status" value="NOT_ANNOTATED_CDS"/>
    <property type="molecule type" value="Genomic_DNA"/>
</dbReference>
<dbReference type="EnsemblMetazoa" id="ASIC013120-RA">
    <property type="protein sequence ID" value="ASIC013120-PA"/>
    <property type="gene ID" value="ASIC013120"/>
</dbReference>
<name>A0A084W4L9_ANOSI</name>
<feature type="compositionally biased region" description="Basic residues" evidence="1">
    <location>
        <begin position="12"/>
        <end position="21"/>
    </location>
</feature>